<dbReference type="Pfam" id="PF13576">
    <property type="entry name" value="Pentapeptide_3"/>
    <property type="match status" value="1"/>
</dbReference>
<dbReference type="Proteomes" id="UP001595926">
    <property type="component" value="Unassembled WGS sequence"/>
</dbReference>
<gene>
    <name evidence="3" type="ORF">ACFPDQ_03435</name>
</gene>
<protein>
    <submittedName>
        <fullName evidence="3">Pentapeptide repeat-containing protein</fullName>
    </submittedName>
</protein>
<reference evidence="4" key="1">
    <citation type="journal article" date="2019" name="Int. J. Syst. Evol. Microbiol.">
        <title>The Global Catalogue of Microorganisms (GCM) 10K type strain sequencing project: providing services to taxonomists for standard genome sequencing and annotation.</title>
        <authorList>
            <consortium name="The Broad Institute Genomics Platform"/>
            <consortium name="The Broad Institute Genome Sequencing Center for Infectious Disease"/>
            <person name="Wu L."/>
            <person name="Ma J."/>
        </authorList>
    </citation>
    <scope>NUCLEOTIDE SEQUENCE [LARGE SCALE GENOMIC DNA]</scope>
    <source>
        <strain evidence="4">CGMCC 1.13718</strain>
    </source>
</reference>
<evidence type="ECO:0000256" key="1">
    <source>
        <dbReference type="SAM" id="Coils"/>
    </source>
</evidence>
<feature type="transmembrane region" description="Helical" evidence="2">
    <location>
        <begin position="429"/>
        <end position="447"/>
    </location>
</feature>
<dbReference type="Gene3D" id="2.160.20.80">
    <property type="entry name" value="E3 ubiquitin-protein ligase SopA"/>
    <property type="match status" value="1"/>
</dbReference>
<dbReference type="EMBL" id="JBHSJH010000001">
    <property type="protein sequence ID" value="MFC4892096.1"/>
    <property type="molecule type" value="Genomic_DNA"/>
</dbReference>
<organism evidence="3 4">
    <name type="scientific">Pseudofrancisella aestuarii</name>
    <dbReference type="NCBI Taxonomy" id="2670347"/>
    <lineage>
        <taxon>Bacteria</taxon>
        <taxon>Pseudomonadati</taxon>
        <taxon>Pseudomonadota</taxon>
        <taxon>Gammaproteobacteria</taxon>
        <taxon>Thiotrichales</taxon>
        <taxon>Francisellaceae</taxon>
        <taxon>Pseudofrancisella</taxon>
    </lineage>
</organism>
<keyword evidence="4" id="KW-1185">Reference proteome</keyword>
<sequence>MIDVRYEDNNSRNKIVFEFSNGETLFSDVFNEEVLLTCDKLKNNLKTLGLFPRKKMKLIDEHSFKDNINFYNCIVLSDIYLTDNNLPRNISISNCILKKELGLLGLDIIGIEFLGTIFINGLHLSVNEKKEYHADRKRVYIKKCCFRSCILNLISLNENRLIESFYIEESIFLTNLHLNIPKVNYVTIEHSQFYGISVSYFEKITERFCMSQNEFFQHTRVIGEFDGYETLINNKYMDFLDLSNCKFNQKVNFANKEYNKVLFNYSEFSEVVDFTESTFVEVSFKETKFLDTCIFDETKFENEPDFTYTTFHDMVVFREAEFLKGINLSTINLRDKGNLNFFYKDFDSKVKDSSRDYLKDKKHELQETYRIIKNEYQKKNDAINAINIYKKECEYHYQSLSWCGKDFLNKLILFFEKTISSYGTNPFKALALFFIFNFMLYVGYIAISTNFALHENLYTWKGIGNCLEVILNSFIPSIISGEPIVYKPAWLKVIHFVISTALLYEIIKSFRKYSRKL</sequence>
<comment type="caution">
    <text evidence="3">The sequence shown here is derived from an EMBL/GenBank/DDBJ whole genome shotgun (WGS) entry which is preliminary data.</text>
</comment>
<name>A0ABV9TBD2_9GAMM</name>
<evidence type="ECO:0000313" key="3">
    <source>
        <dbReference type="EMBL" id="MFC4892096.1"/>
    </source>
</evidence>
<evidence type="ECO:0000313" key="4">
    <source>
        <dbReference type="Proteomes" id="UP001595926"/>
    </source>
</evidence>
<feature type="coiled-coil region" evidence="1">
    <location>
        <begin position="355"/>
        <end position="382"/>
    </location>
</feature>
<evidence type="ECO:0000256" key="2">
    <source>
        <dbReference type="SAM" id="Phobius"/>
    </source>
</evidence>
<dbReference type="InterPro" id="IPR001646">
    <property type="entry name" value="5peptide_repeat"/>
</dbReference>
<accession>A0ABV9TBD2</accession>
<keyword evidence="2" id="KW-0472">Membrane</keyword>
<proteinExistence type="predicted"/>
<keyword evidence="2" id="KW-1133">Transmembrane helix</keyword>
<dbReference type="RefSeq" id="WP_119330196.1">
    <property type="nucleotide sequence ID" value="NZ_JBHSJH010000001.1"/>
</dbReference>
<keyword evidence="1" id="KW-0175">Coiled coil</keyword>
<keyword evidence="2" id="KW-0812">Transmembrane</keyword>